<reference evidence="1 2" key="1">
    <citation type="journal article" date="2015" name="Genome Biol. Evol.">
        <title>Phylogenomic analyses indicate that early fungi evolved digesting cell walls of algal ancestors of land plants.</title>
        <authorList>
            <person name="Chang Y."/>
            <person name="Wang S."/>
            <person name="Sekimoto S."/>
            <person name="Aerts A.L."/>
            <person name="Choi C."/>
            <person name="Clum A."/>
            <person name="LaButti K.M."/>
            <person name="Lindquist E.A."/>
            <person name="Yee Ngan C."/>
            <person name="Ohm R.A."/>
            <person name="Salamov A.A."/>
            <person name="Grigoriev I.V."/>
            <person name="Spatafora J.W."/>
            <person name="Berbee M.L."/>
        </authorList>
    </citation>
    <scope>NUCLEOTIDE SEQUENCE [LARGE SCALE GENOMIC DNA]</scope>
    <source>
        <strain evidence="1 2">NRRL 28638</strain>
    </source>
</reference>
<sequence>MNNSDWNTIIKLKEFNENLSNKDLIQLSMSSKKSRNNLTKEAFNTFNLLSFTSSKDYSSISFDEKAGKYGDKFDTFINPFKPLSSKLIESKMKFINDLKQFNVSPKSLLVYNYREYHYLLSEISNIFANITFLAFNRSTFTADVLHSLFENLKSLEKLELTCNLIIYNKENSNDYSITFPISLRSLKLSGNGAIAIQDKIKSTVNDKYVVDVRTYQHLPNLKNFEHFMGFSSPGDKEELFEFIKLNPQLNSLKLSGDAFYFDLFDIIKDCENLTNLKLNCVIYMPDLIDYQIPQLQHIKHLHLVFVDEDYESFLKYRLHNVTEFILESYGEYTRKNKRFIEKFTKLKSLKFIFKKEFDYSKKISINGLANLENIEVNFNYEKGSFNPMNFIVKTCKKLKLITFTKNPSQTPFEDLEENQNHIKNWGYLYFPYKLTYYKIA</sequence>
<dbReference type="EMBL" id="KQ964747">
    <property type="protein sequence ID" value="KXN66268.1"/>
    <property type="molecule type" value="Genomic_DNA"/>
</dbReference>
<dbReference type="SUPFAM" id="SSF52047">
    <property type="entry name" value="RNI-like"/>
    <property type="match status" value="1"/>
</dbReference>
<proteinExistence type="predicted"/>
<evidence type="ECO:0008006" key="3">
    <source>
        <dbReference type="Google" id="ProtNLM"/>
    </source>
</evidence>
<evidence type="ECO:0000313" key="1">
    <source>
        <dbReference type="EMBL" id="KXN66268.1"/>
    </source>
</evidence>
<gene>
    <name evidence="1" type="ORF">CONCODRAFT_11935</name>
</gene>
<name>A0A137NU76_CONC2</name>
<protein>
    <recommendedName>
        <fullName evidence="3">F-box domain-containing protein</fullName>
    </recommendedName>
</protein>
<keyword evidence="2" id="KW-1185">Reference proteome</keyword>
<evidence type="ECO:0000313" key="2">
    <source>
        <dbReference type="Proteomes" id="UP000070444"/>
    </source>
</evidence>
<dbReference type="Proteomes" id="UP000070444">
    <property type="component" value="Unassembled WGS sequence"/>
</dbReference>
<dbReference type="Gene3D" id="3.80.10.10">
    <property type="entry name" value="Ribonuclease Inhibitor"/>
    <property type="match status" value="1"/>
</dbReference>
<dbReference type="AlphaFoldDB" id="A0A137NU76"/>
<dbReference type="InterPro" id="IPR032675">
    <property type="entry name" value="LRR_dom_sf"/>
</dbReference>
<accession>A0A137NU76</accession>
<organism evidence="1 2">
    <name type="scientific">Conidiobolus coronatus (strain ATCC 28846 / CBS 209.66 / NRRL 28638)</name>
    <name type="common">Delacroixia coronata</name>
    <dbReference type="NCBI Taxonomy" id="796925"/>
    <lineage>
        <taxon>Eukaryota</taxon>
        <taxon>Fungi</taxon>
        <taxon>Fungi incertae sedis</taxon>
        <taxon>Zoopagomycota</taxon>
        <taxon>Entomophthoromycotina</taxon>
        <taxon>Entomophthoromycetes</taxon>
        <taxon>Entomophthorales</taxon>
        <taxon>Ancylistaceae</taxon>
        <taxon>Conidiobolus</taxon>
    </lineage>
</organism>